<dbReference type="RefSeq" id="WP_179729630.1">
    <property type="nucleotide sequence ID" value="NZ_BAABEF010000001.1"/>
</dbReference>
<dbReference type="Proteomes" id="UP000582231">
    <property type="component" value="Unassembled WGS sequence"/>
</dbReference>
<reference evidence="2 3" key="1">
    <citation type="submission" date="2020-07" db="EMBL/GenBank/DDBJ databases">
        <title>Sequencing the genomes of 1000 actinobacteria strains.</title>
        <authorList>
            <person name="Klenk H.-P."/>
        </authorList>
    </citation>
    <scope>NUCLEOTIDE SEQUENCE [LARGE SCALE GENOMIC DNA]</scope>
    <source>
        <strain evidence="2 3">DSM 19082</strain>
    </source>
</reference>
<comment type="caution">
    <text evidence="2">The sequence shown here is derived from an EMBL/GenBank/DDBJ whole genome shotgun (WGS) entry which is preliminary data.</text>
</comment>
<dbReference type="EMBL" id="JACCBF010000001">
    <property type="protein sequence ID" value="NYD33613.1"/>
    <property type="molecule type" value="Genomic_DNA"/>
</dbReference>
<sequence length="354" mass="39405">MNSRVIAVMSTQWGLVTRAQAISAGMSREQIDRLVRTGTWVAVRRGVYGERAYVDSLTTHAEQRMLADRAASLRVRDPHLLSHHSAAYPLELPVLREPEPTSHLTHPGLVGTHRRHGIAHHLAPYPPEQTCRVGGMPMLGLARTALDIAREHGYLHGLVAVDSAMRMGVTRTELLAVARQMYCWPHSTVIADVIASASPDTDSIGETLLRDLVESLGFGVPEVQFGLTADGRTVWCDLRLGRQIYEFDGKVKILAPVEGGYAERPPTEVLWSEKGRQDFVTGFKLGVCRVAWADVWGPGVEQGRSRMLREYLATCERFGTGVADLAPYRPRGPRPRPRLHRPGYRLMGWDRWAA</sequence>
<dbReference type="InterPro" id="IPR025159">
    <property type="entry name" value="AbiEi_N"/>
</dbReference>
<keyword evidence="3" id="KW-1185">Reference proteome</keyword>
<dbReference type="Pfam" id="PF13338">
    <property type="entry name" value="AbiEi_4"/>
    <property type="match status" value="1"/>
</dbReference>
<proteinExistence type="predicted"/>
<feature type="domain" description="AbiEi antitoxin N-terminal" evidence="1">
    <location>
        <begin position="9"/>
        <end position="48"/>
    </location>
</feature>
<accession>A0A852REV9</accession>
<organism evidence="2 3">
    <name type="scientific">Nocardioides kongjuensis</name>
    <dbReference type="NCBI Taxonomy" id="349522"/>
    <lineage>
        <taxon>Bacteria</taxon>
        <taxon>Bacillati</taxon>
        <taxon>Actinomycetota</taxon>
        <taxon>Actinomycetes</taxon>
        <taxon>Propionibacteriales</taxon>
        <taxon>Nocardioidaceae</taxon>
        <taxon>Nocardioides</taxon>
    </lineage>
</organism>
<gene>
    <name evidence="2" type="ORF">BJ958_005159</name>
</gene>
<protein>
    <recommendedName>
        <fullName evidence="1">AbiEi antitoxin N-terminal domain-containing protein</fullName>
    </recommendedName>
</protein>
<name>A0A852REV9_9ACTN</name>
<evidence type="ECO:0000259" key="1">
    <source>
        <dbReference type="Pfam" id="PF13338"/>
    </source>
</evidence>
<evidence type="ECO:0000313" key="3">
    <source>
        <dbReference type="Proteomes" id="UP000582231"/>
    </source>
</evidence>
<evidence type="ECO:0000313" key="2">
    <source>
        <dbReference type="EMBL" id="NYD33613.1"/>
    </source>
</evidence>
<dbReference type="AlphaFoldDB" id="A0A852REV9"/>